<accession>A0A7X6M959</accession>
<name>A0A7X6M959_9ACTN</name>
<dbReference type="InterPro" id="IPR049244">
    <property type="entry name" value="DUF6879"/>
</dbReference>
<evidence type="ECO:0000313" key="2">
    <source>
        <dbReference type="EMBL" id="NKY96680.1"/>
    </source>
</evidence>
<evidence type="ECO:0000259" key="1">
    <source>
        <dbReference type="Pfam" id="PF21806"/>
    </source>
</evidence>
<dbReference type="EMBL" id="JAAXPG010000002">
    <property type="protein sequence ID" value="NKY96680.1"/>
    <property type="molecule type" value="Genomic_DNA"/>
</dbReference>
<keyword evidence="3" id="KW-1185">Reference proteome</keyword>
<sequence length="187" mass="21881">MQDSRSRPLTEEEFDYLFQECRYTAFRLETLQAYDVGYEREAFAAFMADGELIESDSQQEWDRIVSRGPQFRRVHVVTEPLTDYVRFECACAYRRSVRAGEGVHILPIQEGAWPEGIPQYDFWLFDSQHLVRMHYTADGTMLAPELVTDLHQVVNANMVRDRALHLAIPFSDYDQRFGTHMRPPRPA</sequence>
<dbReference type="Proteomes" id="UP000553209">
    <property type="component" value="Unassembled WGS sequence"/>
</dbReference>
<gene>
    <name evidence="2" type="ORF">HGB44_03180</name>
</gene>
<reference evidence="2 3" key="1">
    <citation type="submission" date="2020-04" db="EMBL/GenBank/DDBJ databases">
        <title>MicrobeNet Type strains.</title>
        <authorList>
            <person name="Nicholson A.C."/>
        </authorList>
    </citation>
    <scope>NUCLEOTIDE SEQUENCE [LARGE SCALE GENOMIC DNA]</scope>
    <source>
        <strain evidence="2 3">ATCC 23612</strain>
    </source>
</reference>
<organism evidence="2 3">
    <name type="scientific">Nocardiopsis alborubida</name>
    <dbReference type="NCBI Taxonomy" id="146802"/>
    <lineage>
        <taxon>Bacteria</taxon>
        <taxon>Bacillati</taxon>
        <taxon>Actinomycetota</taxon>
        <taxon>Actinomycetes</taxon>
        <taxon>Streptosporangiales</taxon>
        <taxon>Nocardiopsidaceae</taxon>
        <taxon>Nocardiopsis</taxon>
    </lineage>
</organism>
<evidence type="ECO:0000313" key="3">
    <source>
        <dbReference type="Proteomes" id="UP000553209"/>
    </source>
</evidence>
<dbReference type="AlphaFoldDB" id="A0A7X6M959"/>
<comment type="caution">
    <text evidence="2">The sequence shown here is derived from an EMBL/GenBank/DDBJ whole genome shotgun (WGS) entry which is preliminary data.</text>
</comment>
<dbReference type="Pfam" id="PF21806">
    <property type="entry name" value="DUF6879"/>
    <property type="match status" value="1"/>
</dbReference>
<protein>
    <recommendedName>
        <fullName evidence="1">DUF6879 domain-containing protein</fullName>
    </recommendedName>
</protein>
<proteinExistence type="predicted"/>
<feature type="domain" description="DUF6879" evidence="1">
    <location>
        <begin position="12"/>
        <end position="173"/>
    </location>
</feature>